<dbReference type="SUPFAM" id="SSF141452">
    <property type="entry name" value="Hcp1-like"/>
    <property type="match status" value="1"/>
</dbReference>
<dbReference type="InterPro" id="IPR036624">
    <property type="entry name" value="Hcp1-lik_sf"/>
</dbReference>
<dbReference type="NCBIfam" id="TIGR03344">
    <property type="entry name" value="VI_effect_Hcp1"/>
    <property type="match status" value="1"/>
</dbReference>
<dbReference type="PANTHER" id="PTHR34319:SF7">
    <property type="entry name" value="HNH ENDONUCLEASE DOMAIN-CONTAINING PROTEIN"/>
    <property type="match status" value="1"/>
</dbReference>
<reference evidence="1 2" key="1">
    <citation type="submission" date="2018-06" db="EMBL/GenBank/DDBJ databases">
        <authorList>
            <consortium name="Pathogen Informatics"/>
            <person name="Doyle S."/>
        </authorList>
    </citation>
    <scope>NUCLEOTIDE SEQUENCE [LARGE SCALE GENOMIC DNA]</scope>
    <source>
        <strain evidence="1 2">NCTC7303</strain>
    </source>
</reference>
<accession>A0A379TT83</accession>
<dbReference type="Pfam" id="PF05638">
    <property type="entry name" value="T6SS_HCP"/>
    <property type="match status" value="1"/>
</dbReference>
<dbReference type="EMBL" id="UGXC01000004">
    <property type="protein sequence ID" value="SUG52875.1"/>
    <property type="molecule type" value="Genomic_DNA"/>
</dbReference>
<protein>
    <submittedName>
        <fullName evidence="1">Putative transmembrane protein</fullName>
    </submittedName>
</protein>
<dbReference type="AlphaFoldDB" id="A0A379TT83"/>
<sequence>MSDIVYLMVSGQQQGAISDGCGTVASVGNRWQSGHEDEIFAFSLTNSITSTGRSSHFHGLQFCKVIDKSTPLFVNAINNNEQLYMEFYFYRINRFGSWEKYYYIQLRGAFLSDIQHQFSENNLDIETITTSYEYILCKHLIANTEFSYLALPENYNRLFIPPPKTPVENGLKTLNSKGVGRLLAAGGIYNGNIDGFRETAKKLGGDAPAGYEQVMDNKGLLILGASVAAGLTMGRMKFPELEELEQFGAKGTYTSRPFDPDKAGGPVEHLTTEGVNITHEGIAIVEKHISRFDPDPGNEFMVSRLKKIANGELLPEQVDLNYYTHECREYQRYCNLGWETGRPSDNQEAYDLWNNTHTSTLEDYRITGNDLYHPDAPSW</sequence>
<dbReference type="InterPro" id="IPR052947">
    <property type="entry name" value="T6SS_Hcp1_domain"/>
</dbReference>
<keyword evidence="1" id="KW-0812">Transmembrane</keyword>
<evidence type="ECO:0000313" key="2">
    <source>
        <dbReference type="Proteomes" id="UP000255443"/>
    </source>
</evidence>
<name>A0A379TT83_SALER</name>
<gene>
    <name evidence="1" type="primary">hcpA_4</name>
    <name evidence="1" type="ORF">NCTC7303_05203</name>
</gene>
<dbReference type="InterPro" id="IPR008514">
    <property type="entry name" value="T6SS_Hcp"/>
</dbReference>
<organism evidence="1 2">
    <name type="scientific">Salmonella enterica subsp. arizonae</name>
    <dbReference type="NCBI Taxonomy" id="59203"/>
    <lineage>
        <taxon>Bacteria</taxon>
        <taxon>Pseudomonadati</taxon>
        <taxon>Pseudomonadota</taxon>
        <taxon>Gammaproteobacteria</taxon>
        <taxon>Enterobacterales</taxon>
        <taxon>Enterobacteriaceae</taxon>
        <taxon>Salmonella</taxon>
    </lineage>
</organism>
<evidence type="ECO:0000313" key="1">
    <source>
        <dbReference type="EMBL" id="SUG52875.1"/>
    </source>
</evidence>
<proteinExistence type="predicted"/>
<dbReference type="PANTHER" id="PTHR34319">
    <property type="entry name" value="MAJOR EXPORTED PROTEIN"/>
    <property type="match status" value="1"/>
</dbReference>
<dbReference type="Gene3D" id="2.30.110.20">
    <property type="entry name" value="Hcp1-like"/>
    <property type="match status" value="1"/>
</dbReference>
<dbReference type="Proteomes" id="UP000255443">
    <property type="component" value="Unassembled WGS sequence"/>
</dbReference>
<keyword evidence="1" id="KW-0472">Membrane</keyword>